<keyword evidence="5" id="KW-1185">Reference proteome</keyword>
<evidence type="ECO:0000313" key="4">
    <source>
        <dbReference type="EMBL" id="RLQ82777.1"/>
    </source>
</evidence>
<feature type="region of interest" description="Disordered" evidence="2">
    <location>
        <begin position="265"/>
        <end position="292"/>
    </location>
</feature>
<dbReference type="GO" id="GO:0008270">
    <property type="term" value="F:zinc ion binding"/>
    <property type="evidence" value="ECO:0007669"/>
    <property type="project" value="InterPro"/>
</dbReference>
<dbReference type="Pfam" id="PF02720">
    <property type="entry name" value="DUF222"/>
    <property type="match status" value="1"/>
</dbReference>
<protein>
    <submittedName>
        <fullName evidence="4">HNH endonuclease</fullName>
    </submittedName>
</protein>
<evidence type="ECO:0000259" key="3">
    <source>
        <dbReference type="SMART" id="SM00507"/>
    </source>
</evidence>
<dbReference type="InterPro" id="IPR002711">
    <property type="entry name" value="HNH"/>
</dbReference>
<dbReference type="Pfam" id="PF01844">
    <property type="entry name" value="HNH"/>
    <property type="match status" value="1"/>
</dbReference>
<comment type="similarity">
    <text evidence="1">Belongs to the Rv1128c/1148c/1588c/1702c/1945/3466 family.</text>
</comment>
<keyword evidence="4" id="KW-0255">Endonuclease</keyword>
<dbReference type="AlphaFoldDB" id="A0A3L7IX09"/>
<reference evidence="4 5" key="1">
    <citation type="submission" date="2018-10" db="EMBL/GenBank/DDBJ databases">
        <authorList>
            <person name="Li J."/>
        </authorList>
    </citation>
    <scope>NUCLEOTIDE SEQUENCE [LARGE SCALE GENOMIC DNA]</scope>
    <source>
        <strain evidence="4 5">ZD1-4</strain>
    </source>
</reference>
<feature type="domain" description="HNH nuclease" evidence="3">
    <location>
        <begin position="430"/>
        <end position="483"/>
    </location>
</feature>
<evidence type="ECO:0000313" key="5">
    <source>
        <dbReference type="Proteomes" id="UP000282460"/>
    </source>
</evidence>
<accession>A0A3L7IX09</accession>
<dbReference type="InterPro" id="IPR003615">
    <property type="entry name" value="HNH_nuc"/>
</dbReference>
<feature type="compositionally biased region" description="Basic and acidic residues" evidence="2">
    <location>
        <begin position="309"/>
        <end position="336"/>
    </location>
</feature>
<feature type="region of interest" description="Disordered" evidence="2">
    <location>
        <begin position="306"/>
        <end position="336"/>
    </location>
</feature>
<gene>
    <name evidence="4" type="ORF">D9V28_12585</name>
</gene>
<comment type="caution">
    <text evidence="4">The sequence shown here is derived from an EMBL/GenBank/DDBJ whole genome shotgun (WGS) entry which is preliminary data.</text>
</comment>
<dbReference type="SMART" id="SM00507">
    <property type="entry name" value="HNHc"/>
    <property type="match status" value="1"/>
</dbReference>
<evidence type="ECO:0000256" key="1">
    <source>
        <dbReference type="ARBA" id="ARBA00023450"/>
    </source>
</evidence>
<dbReference type="GO" id="GO:0004519">
    <property type="term" value="F:endonuclease activity"/>
    <property type="evidence" value="ECO:0007669"/>
    <property type="project" value="UniProtKB-KW"/>
</dbReference>
<dbReference type="EMBL" id="RCWJ01000003">
    <property type="protein sequence ID" value="RLQ82777.1"/>
    <property type="molecule type" value="Genomic_DNA"/>
</dbReference>
<name>A0A3L7IX09_9MICO</name>
<sequence length="514" mass="54945">MTLAVSDLLPAVGSEGEAALTSLLQHLGDVLTVLDLDHLDRLSGDQLLTQMSQVAHVLRGSEAALAAMSAEVAVRSDPVRGGEGLAAKHTYQRPSQLIEVITGLSSATAGRLIRVGQRTTQRVSDAGLPLPPLFPAVSKALHEGLIGVDAAENITRELSLAAPRAEVEHLAIAETALVEQATGAGWRDGLPLSADLITIQARQWRERLDEDGIEPRTEKAFLKRDFWIARTTTPDGLVKFGGQVTVDVGTKLHALLDAILSPRTDCRYLPPEDPTSIQDDEASATPQDGNAQVSGSAALFDAEAAGPDTAHDGTKHSEAEHDEAEHDARVKDRRTAGQKRADVFAAMIDALARGTDVPTVSGASPTVVVTVTAEVLEREKGTGQIVGINAPVAFSSIKQILCDASIVPVFIDPDGTIVALGNDQRRFNRTQRMGMIARDGPTCAMPDCQIPATGCEAHHVTEHSQGGPTDIDNGALFCWFHHRMIDTGVFTVEMVNGKPKVTIAERLRRKPYFQ</sequence>
<dbReference type="CDD" id="cd00085">
    <property type="entry name" value="HNHc"/>
    <property type="match status" value="1"/>
</dbReference>
<proteinExistence type="inferred from homology"/>
<dbReference type="OrthoDB" id="5177627at2"/>
<keyword evidence="4" id="KW-0540">Nuclease</keyword>
<dbReference type="InterPro" id="IPR003870">
    <property type="entry name" value="DUF222"/>
</dbReference>
<dbReference type="GO" id="GO:0003676">
    <property type="term" value="F:nucleic acid binding"/>
    <property type="evidence" value="ECO:0007669"/>
    <property type="project" value="InterPro"/>
</dbReference>
<keyword evidence="4" id="KW-0378">Hydrolase</keyword>
<dbReference type="Proteomes" id="UP000282460">
    <property type="component" value="Unassembled WGS sequence"/>
</dbReference>
<evidence type="ECO:0000256" key="2">
    <source>
        <dbReference type="SAM" id="MobiDB-lite"/>
    </source>
</evidence>
<organism evidence="4 5">
    <name type="scientific">Mycetocola zhadangensis</name>
    <dbReference type="NCBI Taxonomy" id="1164595"/>
    <lineage>
        <taxon>Bacteria</taxon>
        <taxon>Bacillati</taxon>
        <taxon>Actinomycetota</taxon>
        <taxon>Actinomycetes</taxon>
        <taxon>Micrococcales</taxon>
        <taxon>Microbacteriaceae</taxon>
        <taxon>Mycetocola</taxon>
    </lineage>
</organism>
<dbReference type="Gene3D" id="1.10.30.50">
    <property type="match status" value="1"/>
</dbReference>